<evidence type="ECO:0000313" key="2">
    <source>
        <dbReference type="Proteomes" id="UP000663440"/>
    </source>
</evidence>
<name>A0ABX7QAJ8_9FLAO</name>
<reference evidence="1 2" key="1">
    <citation type="submission" date="2021-03" db="EMBL/GenBank/DDBJ databases">
        <title>Flavobacterium kribbensis sp. nov, an endophytic bacteria, isolated from soybean.</title>
        <authorList>
            <person name="Lee J."/>
            <person name="Seo J."/>
        </authorList>
    </citation>
    <scope>NUCLEOTIDE SEQUENCE [LARGE SCALE GENOMIC DNA]</scope>
    <source>
        <strain evidence="1 2">BB8</strain>
    </source>
</reference>
<protein>
    <submittedName>
        <fullName evidence="1">Uncharacterized protein</fullName>
    </submittedName>
</protein>
<gene>
    <name evidence="1" type="ORF">J0383_17060</name>
</gene>
<dbReference type="Proteomes" id="UP000663440">
    <property type="component" value="Chromosome"/>
</dbReference>
<organism evidence="1 2">
    <name type="scientific">Flavobacterium endoglycinae</name>
    <dbReference type="NCBI Taxonomy" id="2816357"/>
    <lineage>
        <taxon>Bacteria</taxon>
        <taxon>Pseudomonadati</taxon>
        <taxon>Bacteroidota</taxon>
        <taxon>Flavobacteriia</taxon>
        <taxon>Flavobacteriales</taxon>
        <taxon>Flavobacteriaceae</taxon>
        <taxon>Flavobacterium</taxon>
    </lineage>
</organism>
<sequence length="66" mass="7400">MIEFTSGTFATTGVLKIISCIDRSNVEMAELVDYFNKQTAQQKYNDYDGVMITASMISKLKSLIKP</sequence>
<accession>A0ABX7QAJ8</accession>
<evidence type="ECO:0000313" key="1">
    <source>
        <dbReference type="EMBL" id="QSW87972.1"/>
    </source>
</evidence>
<keyword evidence="2" id="KW-1185">Reference proteome</keyword>
<dbReference type="EMBL" id="CP071448">
    <property type="protein sequence ID" value="QSW87972.1"/>
    <property type="molecule type" value="Genomic_DNA"/>
</dbReference>
<proteinExistence type="predicted"/>
<dbReference type="RefSeq" id="WP_207295181.1">
    <property type="nucleotide sequence ID" value="NZ_CP071448.1"/>
</dbReference>